<name>A0A1G6XBT6_9SPHI</name>
<organism evidence="2 3">
    <name type="scientific">Mucilaginibacter pineti</name>
    <dbReference type="NCBI Taxonomy" id="1391627"/>
    <lineage>
        <taxon>Bacteria</taxon>
        <taxon>Pseudomonadati</taxon>
        <taxon>Bacteroidota</taxon>
        <taxon>Sphingobacteriia</taxon>
        <taxon>Sphingobacteriales</taxon>
        <taxon>Sphingobacteriaceae</taxon>
        <taxon>Mucilaginibacter</taxon>
    </lineage>
</organism>
<dbReference type="STRING" id="1391627.SAMN05216464_102476"/>
<keyword evidence="3" id="KW-1185">Reference proteome</keyword>
<dbReference type="EMBL" id="FNAI01000002">
    <property type="protein sequence ID" value="SDD75531.1"/>
    <property type="molecule type" value="Genomic_DNA"/>
</dbReference>
<gene>
    <name evidence="2" type="ORF">SAMN05216464_102476</name>
</gene>
<dbReference type="Proteomes" id="UP000199072">
    <property type="component" value="Unassembled WGS sequence"/>
</dbReference>
<dbReference type="AlphaFoldDB" id="A0A1G6XBT6"/>
<evidence type="ECO:0000313" key="3">
    <source>
        <dbReference type="Proteomes" id="UP000199072"/>
    </source>
</evidence>
<keyword evidence="1" id="KW-0812">Transmembrane</keyword>
<sequence length="49" mass="5842">MLNFQKSFYHFFKLLCNKLQVAFTVYGLSVPVHFHFGYYAQTTSKDFVK</sequence>
<proteinExistence type="predicted"/>
<keyword evidence="1" id="KW-1133">Transmembrane helix</keyword>
<evidence type="ECO:0000313" key="2">
    <source>
        <dbReference type="EMBL" id="SDD75531.1"/>
    </source>
</evidence>
<accession>A0A1G6XBT6</accession>
<reference evidence="2 3" key="1">
    <citation type="submission" date="2016-10" db="EMBL/GenBank/DDBJ databases">
        <authorList>
            <person name="de Groot N.N."/>
        </authorList>
    </citation>
    <scope>NUCLEOTIDE SEQUENCE [LARGE SCALE GENOMIC DNA]</scope>
    <source>
        <strain evidence="2 3">47C3B</strain>
    </source>
</reference>
<protein>
    <submittedName>
        <fullName evidence="2">Uncharacterized protein</fullName>
    </submittedName>
</protein>
<feature type="transmembrane region" description="Helical" evidence="1">
    <location>
        <begin position="21"/>
        <end position="40"/>
    </location>
</feature>
<evidence type="ECO:0000256" key="1">
    <source>
        <dbReference type="SAM" id="Phobius"/>
    </source>
</evidence>
<keyword evidence="1" id="KW-0472">Membrane</keyword>